<evidence type="ECO:0000313" key="1">
    <source>
        <dbReference type="EMBL" id="CAG6546484.1"/>
    </source>
</evidence>
<name>A0A8D8I4G0_CULPI</name>
<dbReference type="EMBL" id="HBUE01234624">
    <property type="protein sequence ID" value="CAG6546484.1"/>
    <property type="molecule type" value="Transcribed_RNA"/>
</dbReference>
<sequence length="146" mass="16789">MMSSFGENQTYRRRNATAQIGGQLYESKVLALVYFRLIVLFKAGKVRHFQVGTNVDEIGNFDDIVVRMCNSDGSLEYIFVQAKHRHNLKSYVNFKTINEAAGDFSLHTNFKNYLELLKKFKSPGQDDFFRVDLSTVKISLFCSVQL</sequence>
<dbReference type="AlphaFoldDB" id="A0A8D8I4G0"/>
<dbReference type="EMBL" id="HBUE01341519">
    <property type="protein sequence ID" value="CAG6598665.1"/>
    <property type="molecule type" value="Transcribed_RNA"/>
</dbReference>
<reference evidence="1" key="1">
    <citation type="submission" date="2021-05" db="EMBL/GenBank/DDBJ databases">
        <authorList>
            <person name="Alioto T."/>
            <person name="Alioto T."/>
            <person name="Gomez Garrido J."/>
        </authorList>
    </citation>
    <scope>NUCLEOTIDE SEQUENCE</scope>
</reference>
<accession>A0A8D8I4G0</accession>
<proteinExistence type="predicted"/>
<protein>
    <submittedName>
        <fullName evidence="1">(northern house mosquito) hypothetical protein</fullName>
    </submittedName>
</protein>
<organism evidence="1">
    <name type="scientific">Culex pipiens</name>
    <name type="common">House mosquito</name>
    <dbReference type="NCBI Taxonomy" id="7175"/>
    <lineage>
        <taxon>Eukaryota</taxon>
        <taxon>Metazoa</taxon>
        <taxon>Ecdysozoa</taxon>
        <taxon>Arthropoda</taxon>
        <taxon>Hexapoda</taxon>
        <taxon>Insecta</taxon>
        <taxon>Pterygota</taxon>
        <taxon>Neoptera</taxon>
        <taxon>Endopterygota</taxon>
        <taxon>Diptera</taxon>
        <taxon>Nematocera</taxon>
        <taxon>Culicoidea</taxon>
        <taxon>Culicidae</taxon>
        <taxon>Culicinae</taxon>
        <taxon>Culicini</taxon>
        <taxon>Culex</taxon>
        <taxon>Culex</taxon>
    </lineage>
</organism>